<comment type="caution">
    <text evidence="2">The sequence shown here is derived from an EMBL/GenBank/DDBJ whole genome shotgun (WGS) entry which is preliminary data.</text>
</comment>
<gene>
    <name evidence="2" type="ORF">WA1_03695</name>
</gene>
<evidence type="ECO:0000313" key="2">
    <source>
        <dbReference type="EMBL" id="KYC41200.1"/>
    </source>
</evidence>
<organism evidence="2 3">
    <name type="scientific">Scytonema hofmannii PCC 7110</name>
    <dbReference type="NCBI Taxonomy" id="128403"/>
    <lineage>
        <taxon>Bacteria</taxon>
        <taxon>Bacillati</taxon>
        <taxon>Cyanobacteriota</taxon>
        <taxon>Cyanophyceae</taxon>
        <taxon>Nostocales</taxon>
        <taxon>Scytonemataceae</taxon>
        <taxon>Scytonema</taxon>
    </lineage>
</organism>
<dbReference type="Proteomes" id="UP000076925">
    <property type="component" value="Unassembled WGS sequence"/>
</dbReference>
<protein>
    <submittedName>
        <fullName evidence="2">Uncharacterized protein</fullName>
    </submittedName>
</protein>
<keyword evidence="1" id="KW-1133">Transmembrane helix</keyword>
<evidence type="ECO:0000256" key="1">
    <source>
        <dbReference type="SAM" id="Phobius"/>
    </source>
</evidence>
<keyword evidence="3" id="KW-1185">Reference proteome</keyword>
<reference evidence="2 3" key="1">
    <citation type="journal article" date="2013" name="Genome Biol. Evol.">
        <title>Genomes of Stigonematalean cyanobacteria (subsection V) and the evolution of oxygenic photosynthesis from prokaryotes to plastids.</title>
        <authorList>
            <person name="Dagan T."/>
            <person name="Roettger M."/>
            <person name="Stucken K."/>
            <person name="Landan G."/>
            <person name="Koch R."/>
            <person name="Major P."/>
            <person name="Gould S.B."/>
            <person name="Goremykin V.V."/>
            <person name="Rippka R."/>
            <person name="Tandeau de Marsac N."/>
            <person name="Gugger M."/>
            <person name="Lockhart P.J."/>
            <person name="Allen J.F."/>
            <person name="Brune I."/>
            <person name="Maus I."/>
            <person name="Puhler A."/>
            <person name="Martin W.F."/>
        </authorList>
    </citation>
    <scope>NUCLEOTIDE SEQUENCE [LARGE SCALE GENOMIC DNA]</scope>
    <source>
        <strain evidence="2 3">PCC 7110</strain>
    </source>
</reference>
<dbReference type="AlphaFoldDB" id="A0A139X938"/>
<dbReference type="OrthoDB" id="516752at2"/>
<accession>A0A139X938</accession>
<keyword evidence="1" id="KW-0812">Transmembrane</keyword>
<keyword evidence="1" id="KW-0472">Membrane</keyword>
<feature type="transmembrane region" description="Helical" evidence="1">
    <location>
        <begin position="20"/>
        <end position="47"/>
    </location>
</feature>
<sequence length="75" mass="8365">MTTNQYSPLFKLTVKFFKYFLLAVFGFAIVCLVSVSFGGSSIVTIMLPFVGTWFGKLAILLLCLMIVTAFLESLR</sequence>
<feature type="transmembrane region" description="Helical" evidence="1">
    <location>
        <begin position="53"/>
        <end position="71"/>
    </location>
</feature>
<name>A0A139X938_9CYAN</name>
<dbReference type="EMBL" id="ANNX02000023">
    <property type="protein sequence ID" value="KYC41200.1"/>
    <property type="molecule type" value="Genomic_DNA"/>
</dbReference>
<proteinExistence type="predicted"/>
<dbReference type="RefSeq" id="WP_017741579.1">
    <property type="nucleotide sequence ID" value="NZ_KQ976354.1"/>
</dbReference>
<dbReference type="STRING" id="128403.WA1_03695"/>
<evidence type="ECO:0000313" key="3">
    <source>
        <dbReference type="Proteomes" id="UP000076925"/>
    </source>
</evidence>